<name>A0A914PI43_9BILA</name>
<dbReference type="WBParaSite" id="PDA_v2.g18014.t1">
    <property type="protein sequence ID" value="PDA_v2.g18014.t1"/>
    <property type="gene ID" value="PDA_v2.g18014"/>
</dbReference>
<dbReference type="PANTHER" id="PTHR21197:SF0">
    <property type="entry name" value="UDP-GALACTOPYRANOSE MUTASE"/>
    <property type="match status" value="1"/>
</dbReference>
<reference evidence="2" key="1">
    <citation type="submission" date="2022-11" db="UniProtKB">
        <authorList>
            <consortium name="WormBaseParasite"/>
        </authorList>
    </citation>
    <scope>IDENTIFICATION</scope>
</reference>
<dbReference type="PANTHER" id="PTHR21197">
    <property type="entry name" value="UDP-GALACTOPYRANOSE MUTASE"/>
    <property type="match status" value="1"/>
</dbReference>
<organism evidence="1 2">
    <name type="scientific">Panagrolaimus davidi</name>
    <dbReference type="NCBI Taxonomy" id="227884"/>
    <lineage>
        <taxon>Eukaryota</taxon>
        <taxon>Metazoa</taxon>
        <taxon>Ecdysozoa</taxon>
        <taxon>Nematoda</taxon>
        <taxon>Chromadorea</taxon>
        <taxon>Rhabditida</taxon>
        <taxon>Tylenchina</taxon>
        <taxon>Panagrolaimomorpha</taxon>
        <taxon>Panagrolaimoidea</taxon>
        <taxon>Panagrolaimidae</taxon>
        <taxon>Panagrolaimus</taxon>
    </lineage>
</organism>
<dbReference type="AlphaFoldDB" id="A0A914PI43"/>
<dbReference type="GO" id="GO:0008767">
    <property type="term" value="F:UDP-galactopyranose mutase activity"/>
    <property type="evidence" value="ECO:0007669"/>
    <property type="project" value="TreeGrafter"/>
</dbReference>
<proteinExistence type="predicted"/>
<accession>A0A914PI43</accession>
<dbReference type="SUPFAM" id="SSF51971">
    <property type="entry name" value="Nucleotide-binding domain"/>
    <property type="match status" value="1"/>
</dbReference>
<sequence>MKIVVIGAAPTALGFAYRLNELKKENAGEVKDVELIMLEQEAFAGGLSCTAIDEKGFLWDMGIHITFSQNYPYYDKATQEAVKEWNLLHRNCLVDMNCMFGEKGIHLVPYPAQFAVPLFPEKDKHNCLAELKERYENKSDVRPVTFEDWVLKNFGPTIHDSFFKPYMRKIWTIETSKMTPIWVGNRVAKLPQEKLESLCAMSKEELVLSLAHLYLKE</sequence>
<keyword evidence="1" id="KW-1185">Reference proteome</keyword>
<dbReference type="GO" id="GO:0005829">
    <property type="term" value="C:cytosol"/>
    <property type="evidence" value="ECO:0007669"/>
    <property type="project" value="TreeGrafter"/>
</dbReference>
<evidence type="ECO:0000313" key="2">
    <source>
        <dbReference type="WBParaSite" id="PDA_v2.g18014.t1"/>
    </source>
</evidence>
<dbReference type="Gene3D" id="3.50.50.60">
    <property type="entry name" value="FAD/NAD(P)-binding domain"/>
    <property type="match status" value="1"/>
</dbReference>
<dbReference type="Proteomes" id="UP000887578">
    <property type="component" value="Unplaced"/>
</dbReference>
<dbReference type="GO" id="GO:0050660">
    <property type="term" value="F:flavin adenine dinucleotide binding"/>
    <property type="evidence" value="ECO:0007669"/>
    <property type="project" value="TreeGrafter"/>
</dbReference>
<protein>
    <submittedName>
        <fullName evidence="2">Amine oxidase domain-containing protein</fullName>
    </submittedName>
</protein>
<dbReference type="InterPro" id="IPR036188">
    <property type="entry name" value="FAD/NAD-bd_sf"/>
</dbReference>
<evidence type="ECO:0000313" key="1">
    <source>
        <dbReference type="Proteomes" id="UP000887578"/>
    </source>
</evidence>